<evidence type="ECO:0000256" key="8">
    <source>
        <dbReference type="PIRNR" id="PIRNR037913"/>
    </source>
</evidence>
<gene>
    <name evidence="11" type="ORF">BZA70DRAFT_273718</name>
</gene>
<dbReference type="PRINTS" id="PR01271">
    <property type="entry name" value="HISDACETLASE"/>
</dbReference>
<dbReference type="PANTHER" id="PTHR10625">
    <property type="entry name" value="HISTONE DEACETYLASE HDAC1-RELATED"/>
    <property type="match status" value="1"/>
</dbReference>
<dbReference type="InterPro" id="IPR003084">
    <property type="entry name" value="HDAC_I/II"/>
</dbReference>
<keyword evidence="7 8" id="KW-0539">Nucleus</keyword>
<sequence>MVVNTWHQPSSTFSLDSKATRNTPAYVPFSGDNGGLKVSYHNNEDVSRYHFGTRHPMKPFRLMLTDHLVLGYHLHEKMDYYKTRRATEEEILQFHSEDYIDFLQRVTPENRSEFESVWSKFNIGDDCPIFDGIYDYCSIYAGGSLDASRKLISGQSDIAINWSGGLHHAKKFEASGFCYVNDIVLGILNLLRYHPRVLYIDIDLHHGDGVQEAFYSTDRVMTLSFHKYNGEFFPGTGNFEEIGTGLGTHHSLNVPLRDGIDDFSYIQLFQSIVEPVISTYHPTAVVLQCGADSLGCDRLGCFNLNIRAHGECVRFVKSFGLPMMVVGGGGYTPRNVSRAWAYETSVLLNVELDTQLPQEIPFLNYFGPDYSLHPNLAGKVDNRNTKKYLDNVKHRVLEQLRYLQGAPSVQMQLQPPDIEGFLEDEEERLKEERERKHEAEVRAEKEMKDRARVGELYA</sequence>
<organism evidence="11 12">
    <name type="scientific">Myxozyma melibiosi</name>
    <dbReference type="NCBI Taxonomy" id="54550"/>
    <lineage>
        <taxon>Eukaryota</taxon>
        <taxon>Fungi</taxon>
        <taxon>Dikarya</taxon>
        <taxon>Ascomycota</taxon>
        <taxon>Saccharomycotina</taxon>
        <taxon>Lipomycetes</taxon>
        <taxon>Lipomycetales</taxon>
        <taxon>Lipomycetaceae</taxon>
        <taxon>Myxozyma</taxon>
    </lineage>
</organism>
<dbReference type="InterPro" id="IPR000286">
    <property type="entry name" value="HDACs"/>
</dbReference>
<keyword evidence="4 8" id="KW-0156">Chromatin regulator</keyword>
<evidence type="ECO:0000256" key="1">
    <source>
        <dbReference type="ARBA" id="ARBA00004123"/>
    </source>
</evidence>
<evidence type="ECO:0000256" key="9">
    <source>
        <dbReference type="SAM" id="MobiDB-lite"/>
    </source>
</evidence>
<keyword evidence="12" id="KW-1185">Reference proteome</keyword>
<dbReference type="EMBL" id="JBBJBU010000001">
    <property type="protein sequence ID" value="KAK7208433.1"/>
    <property type="molecule type" value="Genomic_DNA"/>
</dbReference>
<evidence type="ECO:0000313" key="12">
    <source>
        <dbReference type="Proteomes" id="UP001498771"/>
    </source>
</evidence>
<dbReference type="Proteomes" id="UP001498771">
    <property type="component" value="Unassembled WGS sequence"/>
</dbReference>
<dbReference type="InterPro" id="IPR023696">
    <property type="entry name" value="Ureohydrolase_dom_sf"/>
</dbReference>
<protein>
    <recommendedName>
        <fullName evidence="2 8">Histone deacetylase</fullName>
        <ecNumber evidence="2 8">3.5.1.98</ecNumber>
    </recommendedName>
</protein>
<evidence type="ECO:0000256" key="3">
    <source>
        <dbReference type="ARBA" id="ARBA00022801"/>
    </source>
</evidence>
<comment type="catalytic activity">
    <reaction evidence="8">
        <text>N(6)-acetyl-L-lysyl-[histone] + H2O = L-lysyl-[histone] + acetate</text>
        <dbReference type="Rhea" id="RHEA:58196"/>
        <dbReference type="Rhea" id="RHEA-COMP:9845"/>
        <dbReference type="Rhea" id="RHEA-COMP:11338"/>
        <dbReference type="ChEBI" id="CHEBI:15377"/>
        <dbReference type="ChEBI" id="CHEBI:29969"/>
        <dbReference type="ChEBI" id="CHEBI:30089"/>
        <dbReference type="ChEBI" id="CHEBI:61930"/>
        <dbReference type="EC" id="3.5.1.98"/>
    </reaction>
</comment>
<dbReference type="InterPro" id="IPR023801">
    <property type="entry name" value="His_deacetylse_dom"/>
</dbReference>
<keyword evidence="3 8" id="KW-0378">Hydrolase</keyword>
<dbReference type="PIRSF" id="PIRSF037913">
    <property type="entry name" value="His_deacetylse_1"/>
    <property type="match status" value="1"/>
</dbReference>
<evidence type="ECO:0000313" key="11">
    <source>
        <dbReference type="EMBL" id="KAK7208433.1"/>
    </source>
</evidence>
<evidence type="ECO:0000256" key="2">
    <source>
        <dbReference type="ARBA" id="ARBA00012111"/>
    </source>
</evidence>
<dbReference type="SUPFAM" id="SSF52768">
    <property type="entry name" value="Arginase/deacetylase"/>
    <property type="match status" value="1"/>
</dbReference>
<feature type="domain" description="Histone deacetylase" evidence="10">
    <location>
        <begin position="55"/>
        <end position="346"/>
    </location>
</feature>
<feature type="region of interest" description="Disordered" evidence="9">
    <location>
        <begin position="427"/>
        <end position="447"/>
    </location>
</feature>
<comment type="similarity">
    <text evidence="8">Belongs to the histone deacetylase family. HD Type 1 subfamily.</text>
</comment>
<evidence type="ECO:0000256" key="6">
    <source>
        <dbReference type="ARBA" id="ARBA00023163"/>
    </source>
</evidence>
<comment type="subcellular location">
    <subcellularLocation>
        <location evidence="1 8">Nucleus</location>
    </subcellularLocation>
</comment>
<name>A0ABR1FEZ6_9ASCO</name>
<evidence type="ECO:0000256" key="4">
    <source>
        <dbReference type="ARBA" id="ARBA00022853"/>
    </source>
</evidence>
<keyword evidence="5 8" id="KW-0805">Transcription regulation</keyword>
<dbReference type="Pfam" id="PF00850">
    <property type="entry name" value="Hist_deacetyl"/>
    <property type="match status" value="1"/>
</dbReference>
<dbReference type="RefSeq" id="XP_064771466.1">
    <property type="nucleotide sequence ID" value="XM_064911873.1"/>
</dbReference>
<accession>A0ABR1FEZ6</accession>
<dbReference type="GeneID" id="90037385"/>
<dbReference type="EC" id="3.5.1.98" evidence="2 8"/>
<comment type="caution">
    <text evidence="11">The sequence shown here is derived from an EMBL/GenBank/DDBJ whole genome shotgun (WGS) entry which is preliminary data.</text>
</comment>
<dbReference type="PANTHER" id="PTHR10625:SF36">
    <property type="entry name" value="HISTONE DEACETYLASE 3"/>
    <property type="match status" value="1"/>
</dbReference>
<evidence type="ECO:0000259" key="10">
    <source>
        <dbReference type="Pfam" id="PF00850"/>
    </source>
</evidence>
<dbReference type="Gene3D" id="3.40.800.20">
    <property type="entry name" value="Histone deacetylase domain"/>
    <property type="match status" value="1"/>
</dbReference>
<evidence type="ECO:0000256" key="5">
    <source>
        <dbReference type="ARBA" id="ARBA00023015"/>
    </source>
</evidence>
<dbReference type="InterPro" id="IPR037138">
    <property type="entry name" value="His_deacetylse_dom_sf"/>
</dbReference>
<reference evidence="11 12" key="1">
    <citation type="submission" date="2024-03" db="EMBL/GenBank/DDBJ databases">
        <title>Genome-scale model development and genomic sequencing of the oleaginous clade Lipomyces.</title>
        <authorList>
            <consortium name="Lawrence Berkeley National Laboratory"/>
            <person name="Czajka J.J."/>
            <person name="Han Y."/>
            <person name="Kim J."/>
            <person name="Mondo S.J."/>
            <person name="Hofstad B.A."/>
            <person name="Robles A."/>
            <person name="Haridas S."/>
            <person name="Riley R."/>
            <person name="LaButti K."/>
            <person name="Pangilinan J."/>
            <person name="Andreopoulos W."/>
            <person name="Lipzen A."/>
            <person name="Yan J."/>
            <person name="Wang M."/>
            <person name="Ng V."/>
            <person name="Grigoriev I.V."/>
            <person name="Spatafora J.W."/>
            <person name="Magnuson J.K."/>
            <person name="Baker S.E."/>
            <person name="Pomraning K.R."/>
        </authorList>
    </citation>
    <scope>NUCLEOTIDE SEQUENCE [LARGE SCALE GENOMIC DNA]</scope>
    <source>
        <strain evidence="11 12">Phaff 52-87</strain>
    </source>
</reference>
<evidence type="ECO:0000256" key="7">
    <source>
        <dbReference type="ARBA" id="ARBA00023242"/>
    </source>
</evidence>
<proteinExistence type="inferred from homology"/>
<dbReference type="PRINTS" id="PR01270">
    <property type="entry name" value="HDASUPER"/>
</dbReference>
<keyword evidence="6 8" id="KW-0804">Transcription</keyword>